<reference evidence="3 4" key="1">
    <citation type="submission" date="2021-03" db="EMBL/GenBank/DDBJ databases">
        <authorList>
            <person name="Grouzdev D.S."/>
        </authorList>
    </citation>
    <scope>NUCLEOTIDE SEQUENCE [LARGE SCALE GENOMIC DNA]</scope>
    <source>
        <strain evidence="3 4">M50-1</strain>
    </source>
</reference>
<evidence type="ECO:0000256" key="1">
    <source>
        <dbReference type="SAM" id="MobiDB-lite"/>
    </source>
</evidence>
<sequence>MSDTGLTCYDERRRAAVRASPLNGLDYLEIETFALPDGSTATALMIFFLDKAPEFELANVVITGGLRGRDLHATEVDIYRQPERDRDDCAIVYLDRVGDLSPYTLRLVDLDAHGRPTSAPLPGFDPRYDRLSFSFAATCPSELDCAAPPPGLHPPRPQPEMNYLAKDYASFRRIILDRLALLMPDWRERHTPDIGIALVELLAYVGDELSYYQDAVATEAYLETARRRISVRRHARLVDYQLHEGCNARAWLWLETSADTQLDADEVFFITGYAGEPEAGASLQADDLRGVSASSYEVFEIVLEHESGTFASGDLRDPTALARRIQQQEDPLARYLFRQISVETRALLVQHSETAALSALLETALLGDLNRILSDDGLYDERRFAGVALSVELELSLGLRLRTHECRHANRRLLATAMPEALRQYGRIELYEAHNRIDFYTWGNSECFLARGATAATLRDAWGAGDARTQRALRHLRPGDVLIFAELIGPRTGDPADADPAHRHAVRITHVEPGLDPLNDQPIVAIAWAAEDALPFTLCLSTLGPAPECRQLEAVSVAHGNVVLVDHGRTPMAAVELRDGRRTLYADSIGQVPVAETAAVCAGAEQLAATYIVPGVFAPRIPAGPLVFREPLAPGQPASATLRQEPRRALPQIALYSPAAPRERAPGLLNRPDPQHPQAKRPYRRWSPRYDLLSSGPRDAHFVVEMDDERRANLRFGDGDLGMGLVAGSEFLAHWRIGDAVAGNVGASSITHLVSRGERNGATIIPHQPFSAEGGTPPESLTAVKLMAPGSFRSELRRAIIPEDYATLAMRLFPRQVQRAVARLRWSGMRDEILLLLDARGSNSIPPALLEQVRVALEPYRRIGHDLIVAPARYVPLDIELEVCVKPDYLRGHVRAALLAALSARDLADGRRGFFHPDRLTFGEGIALSALVAAVQVVQGVAYVTVTRLRRRYDGTDVALREGLLALRPDEVARLDNDPIRPENGVLKLTMRGGR</sequence>
<gene>
    <name evidence="3" type="ORF">EYB53_021685</name>
</gene>
<comment type="caution">
    <text evidence="3">The sequence shown here is derived from an EMBL/GenBank/DDBJ whole genome shotgun (WGS) entry which is preliminary data.</text>
</comment>
<evidence type="ECO:0000313" key="4">
    <source>
        <dbReference type="Proteomes" id="UP001193081"/>
    </source>
</evidence>
<dbReference type="EMBL" id="SIJK02000065">
    <property type="protein sequence ID" value="MBP1468338.1"/>
    <property type="molecule type" value="Genomic_DNA"/>
</dbReference>
<evidence type="ECO:0000256" key="2">
    <source>
        <dbReference type="SAM" id="Phobius"/>
    </source>
</evidence>
<proteinExistence type="predicted"/>
<evidence type="ECO:0008006" key="5">
    <source>
        <dbReference type="Google" id="ProtNLM"/>
    </source>
</evidence>
<feature type="transmembrane region" description="Helical" evidence="2">
    <location>
        <begin position="926"/>
        <end position="946"/>
    </location>
</feature>
<organism evidence="3 4">
    <name type="scientific">Candidatus Chloroploca mongolica</name>
    <dbReference type="NCBI Taxonomy" id="2528176"/>
    <lineage>
        <taxon>Bacteria</taxon>
        <taxon>Bacillati</taxon>
        <taxon>Chloroflexota</taxon>
        <taxon>Chloroflexia</taxon>
        <taxon>Chloroflexales</taxon>
        <taxon>Chloroflexineae</taxon>
        <taxon>Oscillochloridaceae</taxon>
        <taxon>Candidatus Chloroploca</taxon>
    </lineage>
</organism>
<name>A0ABS4DFX3_9CHLR</name>
<keyword evidence="2" id="KW-1133">Transmembrane helix</keyword>
<accession>A0ABS4DFX3</accession>
<feature type="region of interest" description="Disordered" evidence="1">
    <location>
        <begin position="661"/>
        <end position="683"/>
    </location>
</feature>
<dbReference type="Proteomes" id="UP001193081">
    <property type="component" value="Unassembled WGS sequence"/>
</dbReference>
<keyword evidence="4" id="KW-1185">Reference proteome</keyword>
<dbReference type="RefSeq" id="WP_135480991.1">
    <property type="nucleotide sequence ID" value="NZ_SIJK02000065.1"/>
</dbReference>
<protein>
    <recommendedName>
        <fullName evidence="5">Baseplate assembly protein</fullName>
    </recommendedName>
</protein>
<evidence type="ECO:0000313" key="3">
    <source>
        <dbReference type="EMBL" id="MBP1468338.1"/>
    </source>
</evidence>
<keyword evidence="2" id="KW-0472">Membrane</keyword>
<keyword evidence="2" id="KW-0812">Transmembrane</keyword>